<evidence type="ECO:0000259" key="1">
    <source>
        <dbReference type="PROSITE" id="PS51029"/>
    </source>
</evidence>
<name>A0A0L0BS86_LUCCU</name>
<evidence type="ECO:0000313" key="3">
    <source>
        <dbReference type="Proteomes" id="UP000037069"/>
    </source>
</evidence>
<protein>
    <recommendedName>
        <fullName evidence="1">MADF domain-containing protein</fullName>
    </recommendedName>
</protein>
<dbReference type="GO" id="GO:0005667">
    <property type="term" value="C:transcription regulator complex"/>
    <property type="evidence" value="ECO:0007669"/>
    <property type="project" value="TreeGrafter"/>
</dbReference>
<dbReference type="InterPro" id="IPR039353">
    <property type="entry name" value="TF_Adf1"/>
</dbReference>
<dbReference type="OrthoDB" id="8775784at2759"/>
<comment type="caution">
    <text evidence="2">The sequence shown here is derived from an EMBL/GenBank/DDBJ whole genome shotgun (WGS) entry which is preliminary data.</text>
</comment>
<keyword evidence="3" id="KW-1185">Reference proteome</keyword>
<dbReference type="Proteomes" id="UP000037069">
    <property type="component" value="Unassembled WGS sequence"/>
</dbReference>
<dbReference type="OMA" id="WANLRTS"/>
<dbReference type="PANTHER" id="PTHR12243:SF67">
    <property type="entry name" value="COREPRESSOR OF PANGOLIN, ISOFORM A-RELATED"/>
    <property type="match status" value="1"/>
</dbReference>
<organism evidence="2 3">
    <name type="scientific">Lucilia cuprina</name>
    <name type="common">Green bottle fly</name>
    <name type="synonym">Australian sheep blowfly</name>
    <dbReference type="NCBI Taxonomy" id="7375"/>
    <lineage>
        <taxon>Eukaryota</taxon>
        <taxon>Metazoa</taxon>
        <taxon>Ecdysozoa</taxon>
        <taxon>Arthropoda</taxon>
        <taxon>Hexapoda</taxon>
        <taxon>Insecta</taxon>
        <taxon>Pterygota</taxon>
        <taxon>Neoptera</taxon>
        <taxon>Endopterygota</taxon>
        <taxon>Diptera</taxon>
        <taxon>Brachycera</taxon>
        <taxon>Muscomorpha</taxon>
        <taxon>Oestroidea</taxon>
        <taxon>Calliphoridae</taxon>
        <taxon>Luciliinae</taxon>
        <taxon>Lucilia</taxon>
    </lineage>
</organism>
<evidence type="ECO:0000313" key="2">
    <source>
        <dbReference type="EMBL" id="KNC22866.1"/>
    </source>
</evidence>
<dbReference type="GO" id="GO:0005634">
    <property type="term" value="C:nucleus"/>
    <property type="evidence" value="ECO:0007669"/>
    <property type="project" value="TreeGrafter"/>
</dbReference>
<proteinExistence type="predicted"/>
<sequence>MDSDISLTDIDFCNEHSVEATIQSSTDDCKKKRPKQKSYRKKVESVWTHDNIIRLIEEVEARRCLWDAGCPEYKLPKDMLWQEVADSVNMSFNDCKGKWANLRTSFNCNLEKFRKKKSGQGTDESFQIVWKYFKPMLFLEAAKVRQSTQSISSLQLESATTDASILCNIGLNDESKPSGQQRNRKIDTTSSCSERKVDLKEMAIEALQSLQNSEPQTKDASTVFGEYIAAELRNLSTELAAIARAKLRRSLNDILDEVALIVPHQQQ</sequence>
<accession>A0A0L0BS86</accession>
<dbReference type="SMART" id="SM00595">
    <property type="entry name" value="MADF"/>
    <property type="match status" value="1"/>
</dbReference>
<reference evidence="2 3" key="1">
    <citation type="journal article" date="2015" name="Nat. Commun.">
        <title>Lucilia cuprina genome unlocks parasitic fly biology to underpin future interventions.</title>
        <authorList>
            <person name="Anstead C.A."/>
            <person name="Korhonen P.K."/>
            <person name="Young N.D."/>
            <person name="Hall R.S."/>
            <person name="Jex A.R."/>
            <person name="Murali S.C."/>
            <person name="Hughes D.S."/>
            <person name="Lee S.F."/>
            <person name="Perry T."/>
            <person name="Stroehlein A.J."/>
            <person name="Ansell B.R."/>
            <person name="Breugelmans B."/>
            <person name="Hofmann A."/>
            <person name="Qu J."/>
            <person name="Dugan S."/>
            <person name="Lee S.L."/>
            <person name="Chao H."/>
            <person name="Dinh H."/>
            <person name="Han Y."/>
            <person name="Doddapaneni H.V."/>
            <person name="Worley K.C."/>
            <person name="Muzny D.M."/>
            <person name="Ioannidis P."/>
            <person name="Waterhouse R.M."/>
            <person name="Zdobnov E.M."/>
            <person name="James P.J."/>
            <person name="Bagnall N.H."/>
            <person name="Kotze A.C."/>
            <person name="Gibbs R.A."/>
            <person name="Richards S."/>
            <person name="Batterham P."/>
            <person name="Gasser R.B."/>
        </authorList>
    </citation>
    <scope>NUCLEOTIDE SEQUENCE [LARGE SCALE GENOMIC DNA]</scope>
    <source>
        <strain evidence="2 3">LS</strain>
        <tissue evidence="2">Full body</tissue>
    </source>
</reference>
<dbReference type="Pfam" id="PF10545">
    <property type="entry name" value="MADF_DNA_bdg"/>
    <property type="match status" value="1"/>
</dbReference>
<dbReference type="EMBL" id="JRES01001446">
    <property type="protein sequence ID" value="KNC22866.1"/>
    <property type="molecule type" value="Genomic_DNA"/>
</dbReference>
<dbReference type="PROSITE" id="PS51029">
    <property type="entry name" value="MADF"/>
    <property type="match status" value="1"/>
</dbReference>
<feature type="domain" description="MADF" evidence="1">
    <location>
        <begin position="54"/>
        <end position="144"/>
    </location>
</feature>
<gene>
    <name evidence="2" type="ORF">FF38_01896</name>
</gene>
<dbReference type="GO" id="GO:0006357">
    <property type="term" value="P:regulation of transcription by RNA polymerase II"/>
    <property type="evidence" value="ECO:0007669"/>
    <property type="project" value="TreeGrafter"/>
</dbReference>
<dbReference type="PANTHER" id="PTHR12243">
    <property type="entry name" value="MADF DOMAIN TRANSCRIPTION FACTOR"/>
    <property type="match status" value="1"/>
</dbReference>
<dbReference type="AlphaFoldDB" id="A0A0L0BS86"/>
<dbReference type="InterPro" id="IPR006578">
    <property type="entry name" value="MADF-dom"/>
</dbReference>